<feature type="region of interest" description="Disordered" evidence="1">
    <location>
        <begin position="73"/>
        <end position="141"/>
    </location>
</feature>
<organism evidence="2 3">
    <name type="scientific">Dryococelus australis</name>
    <dbReference type="NCBI Taxonomy" id="614101"/>
    <lineage>
        <taxon>Eukaryota</taxon>
        <taxon>Metazoa</taxon>
        <taxon>Ecdysozoa</taxon>
        <taxon>Arthropoda</taxon>
        <taxon>Hexapoda</taxon>
        <taxon>Insecta</taxon>
        <taxon>Pterygota</taxon>
        <taxon>Neoptera</taxon>
        <taxon>Polyneoptera</taxon>
        <taxon>Phasmatodea</taxon>
        <taxon>Verophasmatodea</taxon>
        <taxon>Anareolatae</taxon>
        <taxon>Phasmatidae</taxon>
        <taxon>Eurycanthinae</taxon>
        <taxon>Dryococelus</taxon>
    </lineage>
</organism>
<proteinExistence type="predicted"/>
<name>A0ABQ9IDF4_9NEOP</name>
<accession>A0ABQ9IDF4</accession>
<dbReference type="EMBL" id="JARBHB010000002">
    <property type="protein sequence ID" value="KAJ8894502.1"/>
    <property type="molecule type" value="Genomic_DNA"/>
</dbReference>
<evidence type="ECO:0000313" key="2">
    <source>
        <dbReference type="EMBL" id="KAJ8894502.1"/>
    </source>
</evidence>
<feature type="compositionally biased region" description="Basic residues" evidence="1">
    <location>
        <begin position="84"/>
        <end position="101"/>
    </location>
</feature>
<feature type="compositionally biased region" description="Basic and acidic residues" evidence="1">
    <location>
        <begin position="73"/>
        <end position="83"/>
    </location>
</feature>
<evidence type="ECO:0000256" key="1">
    <source>
        <dbReference type="SAM" id="MobiDB-lite"/>
    </source>
</evidence>
<protein>
    <submittedName>
        <fullName evidence="2">Uncharacterized protein</fullName>
    </submittedName>
</protein>
<gene>
    <name evidence="2" type="ORF">PR048_007156</name>
</gene>
<feature type="compositionally biased region" description="Basic and acidic residues" evidence="1">
    <location>
        <begin position="102"/>
        <end position="141"/>
    </location>
</feature>
<dbReference type="Proteomes" id="UP001159363">
    <property type="component" value="Chromosome 2"/>
</dbReference>
<reference evidence="2 3" key="1">
    <citation type="submission" date="2023-02" db="EMBL/GenBank/DDBJ databases">
        <title>LHISI_Scaffold_Assembly.</title>
        <authorList>
            <person name="Stuart O.P."/>
            <person name="Cleave R."/>
            <person name="Magrath M.J.L."/>
            <person name="Mikheyev A.S."/>
        </authorList>
    </citation>
    <scope>NUCLEOTIDE SEQUENCE [LARGE SCALE GENOMIC DNA]</scope>
    <source>
        <strain evidence="2">Daus_M_001</strain>
        <tissue evidence="2">Leg muscle</tissue>
    </source>
</reference>
<comment type="caution">
    <text evidence="2">The sequence shown here is derived from an EMBL/GenBank/DDBJ whole genome shotgun (WGS) entry which is preliminary data.</text>
</comment>
<sequence>MIHRDAECKDGTHQAFSASLFVAHDAGRVLVLWGALVVQDRHLRHAREALIAVHEAAEAHPVVADTVVRLQHEKKEEKAEKKKEEKKKRERKRKIRGKGRGNGREKEENKEEKNKEEKTEEKKEEGRERERERERERTHLLDDEGCGGLADVLSEGFIQERQQGHVPAEAVDEYVARLVVGEAVVMVDELLHPHLGHPVYDLHQVLGQVVVVHISMRVLLPWDTHHEAAVCTVRPLAACTPPTLQVCAGRVGVVLVAEGGVWQDRTLRDEGHAIHVGCASLVMTMPVHRRALLGHVVLHVYHHVVALAHLPTSTHCMSPTSLHANTLLTPAQLSKSRGLQLSRSIKYSHDDILRFPSTCSLSSASETEKRWSHKDDTATLIKCATAAKCKALNWLAVFSYGVLLWKTGRNTDLDGRSGHLAVDDYYGPAVAVGGYAVDPVAVCDVVAAVVARLAHCHVPLDDEGVATGHGRRSFHALAGTHVTSSCNTHSYLFSTLQSYITYNFFDALVKVPSQGAVARRTEGGSARVRSHEAPNLELRALTAARESNPSLHHPHRPYTHIQHRGCICHLKSTVNKKRLHHGTPYLKTFYPDTSDAMTRVCIDPCCKISIYKVRGQKFENYRQTRYENHARQFRTVSVEATALLMHVAVSPLLLPSFPAIRRSSLVADVEAAYKLSYEELSGAAGAVMKRGVVDTRGIAGLVSARLRSGALCLRCSPHRSQMTTERASGRAKD</sequence>
<keyword evidence="3" id="KW-1185">Reference proteome</keyword>
<evidence type="ECO:0000313" key="3">
    <source>
        <dbReference type="Proteomes" id="UP001159363"/>
    </source>
</evidence>